<organism evidence="4 5">
    <name type="scientific">Sulfitobacter sabulilitoris</name>
    <dbReference type="NCBI Taxonomy" id="2562655"/>
    <lineage>
        <taxon>Bacteria</taxon>
        <taxon>Pseudomonadati</taxon>
        <taxon>Pseudomonadota</taxon>
        <taxon>Alphaproteobacteria</taxon>
        <taxon>Rhodobacterales</taxon>
        <taxon>Roseobacteraceae</taxon>
        <taxon>Sulfitobacter</taxon>
    </lineage>
</organism>
<dbReference type="InterPro" id="IPR008207">
    <property type="entry name" value="Sig_transdc_His_kin_Hpt_dom"/>
</dbReference>
<dbReference type="RefSeq" id="WP_138662160.1">
    <property type="nucleotide sequence ID" value="NZ_VANS01000002.1"/>
</dbReference>
<dbReference type="Gene3D" id="1.20.120.160">
    <property type="entry name" value="HPT domain"/>
    <property type="match status" value="1"/>
</dbReference>
<dbReference type="EMBL" id="VANS01000002">
    <property type="protein sequence ID" value="TMM52619.1"/>
    <property type="molecule type" value="Genomic_DNA"/>
</dbReference>
<dbReference type="AlphaFoldDB" id="A0A5S3PF60"/>
<protein>
    <submittedName>
        <fullName evidence="4">Hpt domain-containing protein</fullName>
    </submittedName>
</protein>
<evidence type="ECO:0000313" key="5">
    <source>
        <dbReference type="Proteomes" id="UP000309550"/>
    </source>
</evidence>
<evidence type="ECO:0000313" key="4">
    <source>
        <dbReference type="EMBL" id="TMM52619.1"/>
    </source>
</evidence>
<dbReference type="PROSITE" id="PS50894">
    <property type="entry name" value="HPT"/>
    <property type="match status" value="1"/>
</dbReference>
<sequence length="109" mass="11856">MIDWTHVAQLRDEVGPDDFEEIIEIFLTEVDDGLSVLQSQAPCNMASALHALRGCAMSLGFTEFSAVCQNGEDLAARGQSDLVNLPEVLQSYAASRARFLSDLPELRAG</sequence>
<keyword evidence="5" id="KW-1185">Reference proteome</keyword>
<keyword evidence="2" id="KW-0597">Phosphoprotein</keyword>
<reference evidence="4 5" key="1">
    <citation type="submission" date="2019-05" db="EMBL/GenBank/DDBJ databases">
        <title>Sulfitobacter sabulilitoris sp. nov., isolated from a marine sand.</title>
        <authorList>
            <person name="Yoon J.-H."/>
        </authorList>
    </citation>
    <scope>NUCLEOTIDE SEQUENCE [LARGE SCALE GENOMIC DNA]</scope>
    <source>
        <strain evidence="4 5">HSMS-29</strain>
    </source>
</reference>
<proteinExistence type="predicted"/>
<dbReference type="OrthoDB" id="7867809at2"/>
<feature type="domain" description="HPt" evidence="3">
    <location>
        <begin position="8"/>
        <end position="106"/>
    </location>
</feature>
<evidence type="ECO:0000256" key="2">
    <source>
        <dbReference type="PROSITE-ProRule" id="PRU00110"/>
    </source>
</evidence>
<gene>
    <name evidence="4" type="ORF">FDT80_10110</name>
</gene>
<name>A0A5S3PF60_9RHOB</name>
<dbReference type="Proteomes" id="UP000309550">
    <property type="component" value="Unassembled WGS sequence"/>
</dbReference>
<feature type="modified residue" description="Phosphohistidine" evidence="2">
    <location>
        <position position="50"/>
    </location>
</feature>
<accession>A0A5S3PF60</accession>
<evidence type="ECO:0000259" key="3">
    <source>
        <dbReference type="PROSITE" id="PS50894"/>
    </source>
</evidence>
<dbReference type="InterPro" id="IPR036641">
    <property type="entry name" value="HPT_dom_sf"/>
</dbReference>
<comment type="caution">
    <text evidence="4">The sequence shown here is derived from an EMBL/GenBank/DDBJ whole genome shotgun (WGS) entry which is preliminary data.</text>
</comment>
<evidence type="ECO:0000256" key="1">
    <source>
        <dbReference type="ARBA" id="ARBA00023012"/>
    </source>
</evidence>
<dbReference type="Pfam" id="PF01627">
    <property type="entry name" value="Hpt"/>
    <property type="match status" value="1"/>
</dbReference>
<dbReference type="GO" id="GO:0000160">
    <property type="term" value="P:phosphorelay signal transduction system"/>
    <property type="evidence" value="ECO:0007669"/>
    <property type="project" value="UniProtKB-KW"/>
</dbReference>
<keyword evidence="1" id="KW-0902">Two-component regulatory system</keyword>
<dbReference type="SUPFAM" id="SSF47226">
    <property type="entry name" value="Histidine-containing phosphotransfer domain, HPT domain"/>
    <property type="match status" value="1"/>
</dbReference>
<dbReference type="GO" id="GO:0004672">
    <property type="term" value="F:protein kinase activity"/>
    <property type="evidence" value="ECO:0007669"/>
    <property type="project" value="UniProtKB-ARBA"/>
</dbReference>